<dbReference type="OrthoDB" id="10250730at2759"/>
<keyword evidence="1" id="KW-1185">Reference proteome</keyword>
<dbReference type="PANTHER" id="PTHR23200">
    <property type="entry name" value="METALLO-BETA-LACTAMASE DOMAIN-CONTAINING PROTEIN 1"/>
    <property type="match status" value="1"/>
</dbReference>
<evidence type="ECO:0000313" key="1">
    <source>
        <dbReference type="Proteomes" id="UP000515163"/>
    </source>
</evidence>
<name>A0A6P8HGL4_ACTTE</name>
<proteinExistence type="predicted"/>
<dbReference type="InterPro" id="IPR039344">
    <property type="entry name" value="MBLAC1"/>
</dbReference>
<dbReference type="Gene3D" id="3.60.15.10">
    <property type="entry name" value="Ribonuclease Z/Hydroxyacylglutathione hydrolase-like"/>
    <property type="match status" value="1"/>
</dbReference>
<evidence type="ECO:0000313" key="2">
    <source>
        <dbReference type="RefSeq" id="XP_031554981.1"/>
    </source>
</evidence>
<dbReference type="KEGG" id="aten:116291890"/>
<reference evidence="2" key="1">
    <citation type="submission" date="2025-08" db="UniProtKB">
        <authorList>
            <consortium name="RefSeq"/>
        </authorList>
    </citation>
    <scope>IDENTIFICATION</scope>
    <source>
        <tissue evidence="2">Tentacle</tissue>
    </source>
</reference>
<dbReference type="RefSeq" id="XP_031554981.1">
    <property type="nucleotide sequence ID" value="XM_031699121.1"/>
</dbReference>
<dbReference type="InParanoid" id="A0A6P8HGL4"/>
<dbReference type="Proteomes" id="UP000515163">
    <property type="component" value="Unplaced"/>
</dbReference>
<organism evidence="1 2">
    <name type="scientific">Actinia tenebrosa</name>
    <name type="common">Australian red waratah sea anemone</name>
    <dbReference type="NCBI Taxonomy" id="6105"/>
    <lineage>
        <taxon>Eukaryota</taxon>
        <taxon>Metazoa</taxon>
        <taxon>Cnidaria</taxon>
        <taxon>Anthozoa</taxon>
        <taxon>Hexacorallia</taxon>
        <taxon>Actiniaria</taxon>
        <taxon>Actiniidae</taxon>
        <taxon>Actinia</taxon>
    </lineage>
</organism>
<dbReference type="AlphaFoldDB" id="A0A6P8HGL4"/>
<gene>
    <name evidence="2" type="primary">LOC116291890</name>
</gene>
<dbReference type="GeneID" id="116291890"/>
<dbReference type="InterPro" id="IPR036866">
    <property type="entry name" value="RibonucZ/Hydroxyglut_hydro"/>
</dbReference>
<protein>
    <submittedName>
        <fullName evidence="2">Metallo-beta-lactamase domain-containing protein 1-like</fullName>
    </submittedName>
</protein>
<dbReference type="PANTHER" id="PTHR23200:SF48">
    <property type="entry name" value="METALLO-BETA-LACTAMASE DOMAIN-CONTAINING PROTEIN 1"/>
    <property type="match status" value="1"/>
</dbReference>
<sequence length="107" mass="11836">MNEVHVIQQGYSLTDSNGKYRATGSKSDQVVILPTVGHTSEDISVVVHNTQYGTVVIAGDLFECENDEDSWKDVSQFPDKQAQNRDSVLQVADWIVPGHGAMFKVKK</sequence>
<dbReference type="SUPFAM" id="SSF56281">
    <property type="entry name" value="Metallo-hydrolase/oxidoreductase"/>
    <property type="match status" value="1"/>
</dbReference>
<accession>A0A6P8HGL4</accession>